<dbReference type="AlphaFoldDB" id="A0A4Y1X064"/>
<dbReference type="GeneID" id="98673174"/>
<dbReference type="Gene3D" id="3.30.70.1320">
    <property type="entry name" value="Multidrug efflux transporter AcrB pore domain like"/>
    <property type="match status" value="1"/>
</dbReference>
<keyword evidence="1" id="KW-0472">Membrane</keyword>
<dbReference type="Pfam" id="PF00873">
    <property type="entry name" value="ACR_tran"/>
    <property type="match status" value="2"/>
</dbReference>
<dbReference type="Gene3D" id="3.30.70.1430">
    <property type="entry name" value="Multidrug efflux transporter AcrB pore domain"/>
    <property type="match status" value="2"/>
</dbReference>
<dbReference type="InterPro" id="IPR027463">
    <property type="entry name" value="AcrB_DN_DC_subdom"/>
</dbReference>
<dbReference type="PANTHER" id="PTHR32063:SF0">
    <property type="entry name" value="SWARMING MOTILITY PROTEIN SWRC"/>
    <property type="match status" value="1"/>
</dbReference>
<dbReference type="InterPro" id="IPR001036">
    <property type="entry name" value="Acrflvin-R"/>
</dbReference>
<dbReference type="EMBL" id="AP019736">
    <property type="protein sequence ID" value="BBL06560.1"/>
    <property type="molecule type" value="Genomic_DNA"/>
</dbReference>
<keyword evidence="1" id="KW-0812">Transmembrane</keyword>
<name>A0A4Y1X064_9BACT</name>
<dbReference type="Proteomes" id="UP000319374">
    <property type="component" value="Chromosome"/>
</dbReference>
<feature type="transmembrane region" description="Helical" evidence="1">
    <location>
        <begin position="427"/>
        <end position="447"/>
    </location>
</feature>
<gene>
    <name evidence="2" type="ORF">A5CPEGH6_11980</name>
</gene>
<feature type="transmembrane region" description="Helical" evidence="1">
    <location>
        <begin position="992"/>
        <end position="1015"/>
    </location>
</feature>
<dbReference type="GO" id="GO:0042910">
    <property type="term" value="F:xenobiotic transmembrane transporter activity"/>
    <property type="evidence" value="ECO:0007669"/>
    <property type="project" value="TreeGrafter"/>
</dbReference>
<feature type="transmembrane region" description="Helical" evidence="1">
    <location>
        <begin position="898"/>
        <end position="916"/>
    </location>
</feature>
<protein>
    <submittedName>
        <fullName evidence="2">Multidrug efflux pump protein</fullName>
    </submittedName>
</protein>
<dbReference type="SUPFAM" id="SSF82714">
    <property type="entry name" value="Multidrug efflux transporter AcrB TolC docking domain, DN and DC subdomains"/>
    <property type="match status" value="2"/>
</dbReference>
<feature type="transmembrane region" description="Helical" evidence="1">
    <location>
        <begin position="459"/>
        <end position="482"/>
    </location>
</feature>
<dbReference type="SUPFAM" id="SSF82866">
    <property type="entry name" value="Multidrug efflux transporter AcrB transmembrane domain"/>
    <property type="match status" value="2"/>
</dbReference>
<dbReference type="Gene3D" id="1.20.1640.10">
    <property type="entry name" value="Multidrug efflux transporter AcrB transmembrane domain"/>
    <property type="match status" value="3"/>
</dbReference>
<dbReference type="PANTHER" id="PTHR32063">
    <property type="match status" value="1"/>
</dbReference>
<evidence type="ECO:0000256" key="1">
    <source>
        <dbReference type="SAM" id="Phobius"/>
    </source>
</evidence>
<keyword evidence="3" id="KW-1185">Reference proteome</keyword>
<dbReference type="Gene3D" id="3.30.2090.10">
    <property type="entry name" value="Multidrug efflux transporter AcrB TolC docking domain, DN and DC subdomains"/>
    <property type="match status" value="2"/>
</dbReference>
<feature type="transmembrane region" description="Helical" evidence="1">
    <location>
        <begin position="1021"/>
        <end position="1049"/>
    </location>
</feature>
<sequence length="1059" mass="119039">MNRPRPIPSRRRGIPAFSVLLIMAALTVVGAAMLPMLSIQYTPTTPQRGIGIYFSWPDASARLVEQHVTSRIEGALSTVSGNTGISSTSSKGSGSIWLSFAKGTDMTAARFEVATTIRNLYAKLPEGVSYPYISLAASGNRQESETLVYTVKADLPSERIEEFVSAHVSTPLSQIEGVGKVSLSGVTPYEWVIRFDPKAAETAGITAADLASAFGAYFSNDIVGLTTLPGEDGTERTVVLRLRNRGTTDFGEIPVAKRNGRIYHLRDFASARWQEQRPTSYFRINGLNTITLAISCEAHTNMLRVAAAVKEEMARLQERFPPELSATLTYDATEYVSGELEKIYLRTLLCVAILLAFVFAVSRDLRYLAIIATTLAVNILVAAVFYNLLHLDIHIYTLAGITVSLGIIIDTSIIMVDHYSYYRDRRVFVSILGALLTTIGALGIVWLLPEEQRLNLVDFSLVIVINLVVSLFVALLFVPALLEKFPLGRSMTVSSVRRRRFTVRFSRLYGRFIAWGRRRRWIFVAALLWGFGLPTFLLPDRIEEEDGKPLPWPARWYNGVMGSEFVTAHRQTLDKVLGSSLNLFRTATGRYNYFRQPAQKVLYINAGMAEGCTVQQLDEVVRHMENYISRFDEVQMFRTNIYGYDNAQIIVTFKPEYENGPFPSMLKQELTAAAIRFGGATWRISGIDDNYFNNNVISNYRSNQIRLRGYNYDQLSDYADALVDSLSQNRRVSQPEIMTGNGWSLPHNEFNIRYDDERVAAAGLNVADYYSLLGTMLYRAPLPSVYNGDEMQRVVLESADRDRFDRWHVANAQVRIDSLQTKLSSVGTIEKRRTGISIYRYNQSYQITVGFDFIGSYELGRRLIERTVDRLNEETLPIGFIADSPTYRYGFGQKKQEVWLILLVIAIIYAMCAVIFESLRKPLVIILMIPVSFIGVFLTFGWSDFVFDQGGFAAFVLLCGIVVNAGIYLINEEDNWAATSRKRGIPLYLKAYNHKIVPIALTILSTVLGLVPFLYDGPEEVFWFAFAVAAISGTLFSLIALAVYLPIFLPMRRKPRPEP</sequence>
<proteinExistence type="predicted"/>
<evidence type="ECO:0000313" key="3">
    <source>
        <dbReference type="Proteomes" id="UP000319374"/>
    </source>
</evidence>
<dbReference type="GO" id="GO:0005886">
    <property type="term" value="C:plasma membrane"/>
    <property type="evidence" value="ECO:0007669"/>
    <property type="project" value="TreeGrafter"/>
</dbReference>
<dbReference type="SUPFAM" id="SSF82693">
    <property type="entry name" value="Multidrug efflux transporter AcrB pore domain, PN1, PN2, PC1 and PC2 subdomains"/>
    <property type="match status" value="2"/>
</dbReference>
<feature type="transmembrane region" description="Helical" evidence="1">
    <location>
        <begin position="368"/>
        <end position="389"/>
    </location>
</feature>
<dbReference type="RefSeq" id="WP_141428370.1">
    <property type="nucleotide sequence ID" value="NZ_AP019736.1"/>
</dbReference>
<reference evidence="3" key="1">
    <citation type="submission" date="2019-06" db="EMBL/GenBank/DDBJ databases">
        <title>Alistipes onderdonkii subsp. vulgaris subsp. nov., Alistipes dispar sp. nov. and Alistipes communis sp. nov., isolated from human faeces, and creation of Alistipes onderdonkii subsp. onderdonkii subsp. nov.</title>
        <authorList>
            <person name="Sakamoto M."/>
            <person name="Ikeyama N."/>
            <person name="Ogata Y."/>
            <person name="Suda W."/>
            <person name="Iino T."/>
            <person name="Hattori M."/>
            <person name="Ohkuma M."/>
        </authorList>
    </citation>
    <scope>NUCLEOTIDE SEQUENCE [LARGE SCALE GENOMIC DNA]</scope>
    <source>
        <strain evidence="3">5CPEGH6</strain>
    </source>
</reference>
<accession>A0A4Y1X064</accession>
<dbReference type="KEGG" id="ada:A5CPEGH6_11980"/>
<evidence type="ECO:0000313" key="2">
    <source>
        <dbReference type="EMBL" id="BBL06560.1"/>
    </source>
</evidence>
<feature type="transmembrane region" description="Helical" evidence="1">
    <location>
        <begin position="395"/>
        <end position="415"/>
    </location>
</feature>
<organism evidence="2 3">
    <name type="scientific">Alistipes dispar</name>
    <dbReference type="NCBI Taxonomy" id="2585119"/>
    <lineage>
        <taxon>Bacteria</taxon>
        <taxon>Pseudomonadati</taxon>
        <taxon>Bacteroidota</taxon>
        <taxon>Bacteroidia</taxon>
        <taxon>Bacteroidales</taxon>
        <taxon>Rikenellaceae</taxon>
        <taxon>Alistipes</taxon>
    </lineage>
</organism>
<keyword evidence="1" id="KW-1133">Transmembrane helix</keyword>
<dbReference type="Gene3D" id="3.30.70.1440">
    <property type="entry name" value="Multidrug efflux transporter AcrB pore domain"/>
    <property type="match status" value="1"/>
</dbReference>
<dbReference type="OrthoDB" id="9758757at2"/>
<feature type="transmembrane region" description="Helical" evidence="1">
    <location>
        <begin position="521"/>
        <end position="539"/>
    </location>
</feature>
<feature type="transmembrane region" description="Helical" evidence="1">
    <location>
        <begin position="343"/>
        <end position="361"/>
    </location>
</feature>
<feature type="transmembrane region" description="Helical" evidence="1">
    <location>
        <begin position="949"/>
        <end position="971"/>
    </location>
</feature>
<feature type="transmembrane region" description="Helical" evidence="1">
    <location>
        <begin position="923"/>
        <end position="943"/>
    </location>
</feature>